<evidence type="ECO:0000313" key="3">
    <source>
        <dbReference type="Proteomes" id="UP000436088"/>
    </source>
</evidence>
<dbReference type="Proteomes" id="UP000436088">
    <property type="component" value="Unassembled WGS sequence"/>
</dbReference>
<organism evidence="2 3">
    <name type="scientific">Hibiscus syriacus</name>
    <name type="common">Rose of Sharon</name>
    <dbReference type="NCBI Taxonomy" id="106335"/>
    <lineage>
        <taxon>Eukaryota</taxon>
        <taxon>Viridiplantae</taxon>
        <taxon>Streptophyta</taxon>
        <taxon>Embryophyta</taxon>
        <taxon>Tracheophyta</taxon>
        <taxon>Spermatophyta</taxon>
        <taxon>Magnoliopsida</taxon>
        <taxon>eudicotyledons</taxon>
        <taxon>Gunneridae</taxon>
        <taxon>Pentapetalae</taxon>
        <taxon>rosids</taxon>
        <taxon>malvids</taxon>
        <taxon>Malvales</taxon>
        <taxon>Malvaceae</taxon>
        <taxon>Malvoideae</taxon>
        <taxon>Hibiscus</taxon>
    </lineage>
</organism>
<proteinExistence type="predicted"/>
<dbReference type="InterPro" id="IPR044730">
    <property type="entry name" value="RNase_H-like_dom_plant"/>
</dbReference>
<keyword evidence="3" id="KW-1185">Reference proteome</keyword>
<dbReference type="Gene3D" id="3.60.10.10">
    <property type="entry name" value="Endonuclease/exonuclease/phosphatase"/>
    <property type="match status" value="1"/>
</dbReference>
<protein>
    <submittedName>
        <fullName evidence="2">Ubiquinone biosynthesis O-methyltransferase</fullName>
    </submittedName>
</protein>
<evidence type="ECO:0000256" key="1">
    <source>
        <dbReference type="SAM" id="MobiDB-lite"/>
    </source>
</evidence>
<name>A0A6A3C3X6_HIBSY</name>
<dbReference type="InterPro" id="IPR036691">
    <property type="entry name" value="Endo/exonu/phosph_ase_sf"/>
</dbReference>
<dbReference type="PANTHER" id="PTHR33116:SF75">
    <property type="entry name" value="RIBONUCLEASE H PROTEIN"/>
    <property type="match status" value="1"/>
</dbReference>
<dbReference type="PANTHER" id="PTHR33116">
    <property type="entry name" value="REVERSE TRANSCRIPTASE ZINC-BINDING DOMAIN-CONTAINING PROTEIN-RELATED-RELATED"/>
    <property type="match status" value="1"/>
</dbReference>
<dbReference type="GO" id="GO:0010420">
    <property type="term" value="F:polyprenyldihydroxybenzoate methyltransferase activity"/>
    <property type="evidence" value="ECO:0007669"/>
    <property type="project" value="InterPro"/>
</dbReference>
<dbReference type="NCBIfam" id="TIGR01983">
    <property type="entry name" value="UbiG"/>
    <property type="match status" value="1"/>
</dbReference>
<feature type="compositionally biased region" description="Polar residues" evidence="1">
    <location>
        <begin position="48"/>
        <end position="58"/>
    </location>
</feature>
<dbReference type="GO" id="GO:0003676">
    <property type="term" value="F:nucleic acid binding"/>
    <property type="evidence" value="ECO:0007669"/>
    <property type="project" value="InterPro"/>
</dbReference>
<dbReference type="EMBL" id="VEPZ02000586">
    <property type="protein sequence ID" value="KAE8721922.1"/>
    <property type="molecule type" value="Genomic_DNA"/>
</dbReference>
<feature type="region of interest" description="Disordered" evidence="1">
    <location>
        <begin position="36"/>
        <end position="58"/>
    </location>
</feature>
<dbReference type="GO" id="GO:0061542">
    <property type="term" value="F:3-demethylubiquinol 3-O-methyltransferase activity"/>
    <property type="evidence" value="ECO:0007669"/>
    <property type="project" value="InterPro"/>
</dbReference>
<dbReference type="SUPFAM" id="SSF53098">
    <property type="entry name" value="Ribonuclease H-like"/>
    <property type="match status" value="1"/>
</dbReference>
<feature type="region of interest" description="Disordered" evidence="1">
    <location>
        <begin position="172"/>
        <end position="199"/>
    </location>
</feature>
<dbReference type="SUPFAM" id="SSF53335">
    <property type="entry name" value="S-adenosyl-L-methionine-dependent methyltransferases"/>
    <property type="match status" value="2"/>
</dbReference>
<dbReference type="InterPro" id="IPR010233">
    <property type="entry name" value="UbiG_MeTrfase"/>
</dbReference>
<keyword evidence="2" id="KW-0830">Ubiquinone</keyword>
<dbReference type="GO" id="GO:0032259">
    <property type="term" value="P:methylation"/>
    <property type="evidence" value="ECO:0007669"/>
    <property type="project" value="UniProtKB-KW"/>
</dbReference>
<feature type="compositionally biased region" description="Basic and acidic residues" evidence="1">
    <location>
        <begin position="36"/>
        <end position="46"/>
    </location>
</feature>
<dbReference type="InterPro" id="IPR036397">
    <property type="entry name" value="RNaseH_sf"/>
</dbReference>
<feature type="compositionally biased region" description="Polar residues" evidence="1">
    <location>
        <begin position="177"/>
        <end position="192"/>
    </location>
</feature>
<dbReference type="Pfam" id="PF13489">
    <property type="entry name" value="Methyltransf_23"/>
    <property type="match status" value="1"/>
</dbReference>
<comment type="caution">
    <text evidence="2">The sequence shown here is derived from an EMBL/GenBank/DDBJ whole genome shotgun (WGS) entry which is preliminary data.</text>
</comment>
<reference evidence="2" key="1">
    <citation type="submission" date="2019-09" db="EMBL/GenBank/DDBJ databases">
        <title>Draft genome information of white flower Hibiscus syriacus.</title>
        <authorList>
            <person name="Kim Y.-M."/>
        </authorList>
    </citation>
    <scope>NUCLEOTIDE SEQUENCE [LARGE SCALE GENOMIC DNA]</scope>
    <source>
        <strain evidence="2">YM2019G1</strain>
    </source>
</reference>
<dbReference type="Gene3D" id="3.40.50.150">
    <property type="entry name" value="Vaccinia Virus protein VP39"/>
    <property type="match status" value="2"/>
</dbReference>
<dbReference type="Gene3D" id="3.30.420.10">
    <property type="entry name" value="Ribonuclease H-like superfamily/Ribonuclease H"/>
    <property type="match status" value="1"/>
</dbReference>
<dbReference type="CDD" id="cd06222">
    <property type="entry name" value="RNase_H_like"/>
    <property type="match status" value="1"/>
</dbReference>
<dbReference type="InterPro" id="IPR012337">
    <property type="entry name" value="RNaseH-like_sf"/>
</dbReference>
<accession>A0A6A3C3X6</accession>
<dbReference type="InterPro" id="IPR029063">
    <property type="entry name" value="SAM-dependent_MTases_sf"/>
</dbReference>
<gene>
    <name evidence="2" type="ORF">F3Y22_tig00014773pilonHSYRG00001</name>
</gene>
<sequence length="1742" mass="196380">MASSKLLSQSRWNRFLRGNLSNVRLFSDLASQHPVSEHHDNVDRKSNNKFNKASSTPSSLKEPELAKFAAIADTWWDSEGPFKPLHKMNPTRLAFIRSTLCRHFWPFEGLRIADVGCGGGFLSEVFTHVLNWNTVILRREEDLRRVVDELNGVVIDGRKILVSPARFKDDRSRSRVVHTSSNEASGQINADSSKSRERENIIRSRRDDRTYRDALMSNGITRGYKELLSEDVQRRNVKKNIMEMHIPSESANWVKRSLIGIIKYSFQVEFIRNALFKEGYNVQIARWGYVWNSCVLVLNSHEEMLDLWSKKEEVLKQWFERVEPLLNEAGVPMAFCMAELIGVPLLCWNESFFEKMAGDGAKCNFPVEDSDEAFSEEIRSEEDVDRLLSDHGEGEACAARKNRLSVDNWIEQGVFSGSGGVWGLEVNISADGSQAHSEDSGQSGSKDFSGFISGPAYIVDKCGDFVENLNLTGKNRKTFKVLEKSPITEKVVNAEIEAEEESLRSRERRYWYGDLLNFTNEIDGTKVGQRKLDVDSSTAKQICFSTELIADGSLLPSFVNGLGDGTVEREIEGYCSEGECSRPKSGLLIRRKRRARRILFREALDQVSIDTASSSAFSSLLKEAVETWEVSKLLGVSFKEGKEAFLEKIIALEKGLIGINQETKTEKFKRSFFRRSGINKLKGVLESPSVGSAGGLCCWDDNIFELETVEEEKAGFFEELSSFLSGQNFPVCVGGDFNVYLQENEKMGRGQSRSSMEIFNDFILHTGLIDLPMNGGRFTWCNNQENPTFVRLDRFLVDSQFLALFPDILQSLLPRSLSDHNAIILVNKGVDWGQKPFRMFNYLMDEEGFEDMVISSIQSSKKSQKKAGAFSLLRSAKHAIKKWSGNRDKYPGDLIFELDKKISKIEADIQQKQGAVNSEVLTELNNCRSELWKLHKIQEQIWFQYSRSKWIEDGDRNTKYFHTCATVRKKRNALFLEQEFSEEEVWDVVKSCGSNKAPGPDGFIWVFSRGFGRIMKEMGFGSRWIGWISKCITSATVSVLVNGVPTEEIPMAKGLRQGCSLSPLLFNIILNVKRVLRVFEIISGLQLNLKKCKLFGVNLREEEIKDWAATIGCSVGYFPSEYLGLPLGPHRNYILWDPVVQSFNKRLAGWKGSSLSLAGRLVLIKSVLCSLPIYYLSLFKVPASVYKTLNSIMSNFLWGGGGGRKKIHWVSWSSVCKPKIEGGLGVPNINTMNRALLEKWAWRFAIERKAIWREMICTKYKMDSSLMQLDSKVSPKFSWIWRSLVNNHFKADSMGCSIRSNYSYKIGNGRNIRFWQDNWALDHPLMLRRKLNDWEFEQWSNLMAVISDFSVSTDAVDGMLWKGNGEGGPAASKSGDFSLASILKKLAVKTALVKRGVQGINDSMCRLASWFLARETQISISKDALIADPSLVDSCSSHTNRISTKVPWSPPPKGFIKLNVDAATSSDWKRSGLGGVLKDSSGSILGSFKDPAGPGPPTLMELKAILKGLFYYESIRHRFKERLIIESNSKVAIGWVKDVGSCPVVYVQVVKEIIQKLSVYEGLIRWPLARMGATVTGIDAVEKNIKIARLSISTSWMTNLDPTTSSIEYCCTTAEKLADEQRKFDAVIALEVIEHVANPAEFCKSLSALTAHEGATVVSTINRSMRSYATAIVAAEYLLHWLPKGTHQWSSFLTPEELTMILKRASIDVKEMAGFVFNPITRRWSPSDDTSVNFIAFCTKEE</sequence>
<evidence type="ECO:0000313" key="2">
    <source>
        <dbReference type="EMBL" id="KAE8721922.1"/>
    </source>
</evidence>
<dbReference type="SUPFAM" id="SSF56219">
    <property type="entry name" value="DNase I-like"/>
    <property type="match status" value="1"/>
</dbReference>